<dbReference type="Proteomes" id="UP000694397">
    <property type="component" value="Chromosome 9"/>
</dbReference>
<dbReference type="GO" id="GO:0005548">
    <property type="term" value="F:phospholipid transporter activity"/>
    <property type="evidence" value="ECO:0007669"/>
    <property type="project" value="TreeGrafter"/>
</dbReference>
<organism evidence="2 3">
    <name type="scientific">Scleropages formosus</name>
    <name type="common">Asian bonytongue</name>
    <name type="synonym">Osteoglossum formosum</name>
    <dbReference type="NCBI Taxonomy" id="113540"/>
    <lineage>
        <taxon>Eukaryota</taxon>
        <taxon>Metazoa</taxon>
        <taxon>Chordata</taxon>
        <taxon>Craniata</taxon>
        <taxon>Vertebrata</taxon>
        <taxon>Euteleostomi</taxon>
        <taxon>Actinopterygii</taxon>
        <taxon>Neopterygii</taxon>
        <taxon>Teleostei</taxon>
        <taxon>Osteoglossocephala</taxon>
        <taxon>Osteoglossomorpha</taxon>
        <taxon>Osteoglossiformes</taxon>
        <taxon>Osteoglossidae</taxon>
        <taxon>Scleropages</taxon>
    </lineage>
</organism>
<reference evidence="2" key="3">
    <citation type="submission" date="2025-09" db="UniProtKB">
        <authorList>
            <consortium name="Ensembl"/>
        </authorList>
    </citation>
    <scope>IDENTIFICATION</scope>
</reference>
<keyword evidence="1" id="KW-0812">Transmembrane</keyword>
<dbReference type="GO" id="GO:0016020">
    <property type="term" value="C:membrane"/>
    <property type="evidence" value="ECO:0007669"/>
    <property type="project" value="InterPro"/>
</dbReference>
<keyword evidence="1" id="KW-1133">Transmembrane helix</keyword>
<dbReference type="GeneTree" id="ENSGT00940000155624"/>
<reference evidence="2 3" key="1">
    <citation type="submission" date="2019-04" db="EMBL/GenBank/DDBJ databases">
        <authorList>
            <consortium name="Wellcome Sanger Institute Data Sharing"/>
        </authorList>
    </citation>
    <scope>NUCLEOTIDE SEQUENCE [LARGE SCALE GENOMIC DNA]</scope>
</reference>
<feature type="transmembrane region" description="Helical" evidence="1">
    <location>
        <begin position="691"/>
        <end position="719"/>
    </location>
</feature>
<keyword evidence="3" id="KW-1185">Reference proteome</keyword>
<reference evidence="2" key="2">
    <citation type="submission" date="2025-08" db="UniProtKB">
        <authorList>
            <consortium name="Ensembl"/>
        </authorList>
    </citation>
    <scope>IDENTIFICATION</scope>
</reference>
<dbReference type="PANTHER" id="PTHR19229">
    <property type="entry name" value="ATP-BINDING CASSETTE TRANSPORTER SUBFAMILY A ABCA"/>
    <property type="match status" value="1"/>
</dbReference>
<evidence type="ECO:0000313" key="3">
    <source>
        <dbReference type="Proteomes" id="UP000694397"/>
    </source>
</evidence>
<name>A0A8C9WC89_SCLFO</name>
<dbReference type="Gene3D" id="3.40.50.300">
    <property type="entry name" value="P-loop containing nucleotide triphosphate hydrolases"/>
    <property type="match status" value="1"/>
</dbReference>
<dbReference type="SUPFAM" id="SSF52540">
    <property type="entry name" value="P-loop containing nucleoside triphosphate hydrolases"/>
    <property type="match status" value="1"/>
</dbReference>
<feature type="transmembrane region" description="Helical" evidence="1">
    <location>
        <begin position="651"/>
        <end position="671"/>
    </location>
</feature>
<dbReference type="InterPro" id="IPR027417">
    <property type="entry name" value="P-loop_NTPase"/>
</dbReference>
<dbReference type="AlphaFoldDB" id="A0A8C9WC89"/>
<sequence length="906" mass="103907">MGVGSQIRLLLWKNWTLRKRQKIRFLVEIMWPVILFIGLVWLRKANPLYRQDECHFPNKAMPSAGILPWIQGIFCNANNPCFRHPTRGESPGLVSNYNNSILARFFADAQELLLGEPEFQHLGRLWEELTVLSTFVDTLISHPGRGLKIEDVLKDNETLTTFLLSDVRLPDTIVYQLVNSQVRVEQFANGVPDLRLKDIACSQTLLSRFIIFPSLEGLYAVRNTMCALSQPSLQAIEDRLYANVDFFKLFQLLPRVLDNDKAGLDLRVWSKVLSPVSEKMQELMERNSTKDLLQVLYPLLQTGATSTASQLTRAASNLFCGYPEGAGSRVVSFNWYEDNNYKAFLGVNRTKKRSDYVYDKTASPFCNALMKDLETDPIFRVIWASVKPFLMGKVLYTPDTPAVKQILRSANTTFEQLERLRNMGKAWEEVGPQLQAFFQNSVQMNMIRDTIMNPTVTDFIDQNLEGTGFSSRHILNFLYIGPPSDRSYDMPSFDWRNIFSLTDHIIRMLNKYTECLDLDKFVGYRDEGEMTRQALDLLEENKFWAGLVFLDMDPLTTKPPPHVKFKIRMDIDAVERTNKIKDRYWDPGPRADPMEDLRYVWGGFAYLQDMIEHGIIMTQTLRDWPLGVYLQQMPYPCYVDDLFMLTLNRCFPIFMVLAWIYSVSMMVKSLVLEKELRMKETLKAMGVTNGVIWAAWFIDSFLIMSASTALLTAIIMSLLSQVAFGFGTEYLSRYEEQGLGLQWDNIQSSPLERDEFSFHISIQMMWFDTFLYGILAWYLDNVFPGQYGIGRPFYFPLQLSYWIRQEPVLPGQPLGTSFFETEPVGLPVGVSVQDLVKVFSGGSRPAVNGLSISFYEGQITSFLGQNGAGKTTTMYVCACSPHVCMGFLWVLWFPPTVQRHSSQVPP</sequence>
<dbReference type="GO" id="GO:0140326">
    <property type="term" value="F:ATPase-coupled intramembrane lipid transporter activity"/>
    <property type="evidence" value="ECO:0007669"/>
    <property type="project" value="TreeGrafter"/>
</dbReference>
<evidence type="ECO:0000256" key="1">
    <source>
        <dbReference type="SAM" id="Phobius"/>
    </source>
</evidence>
<feature type="transmembrane region" description="Helical" evidence="1">
    <location>
        <begin position="23"/>
        <end position="42"/>
    </location>
</feature>
<accession>A0A8C9WC89</accession>
<dbReference type="PANTHER" id="PTHR19229:SF190">
    <property type="entry name" value="RETINAL-SPECIFIC PHOSPHOLIPID-TRANSPORTING ATPASE ABCA4"/>
    <property type="match status" value="1"/>
</dbReference>
<evidence type="ECO:0000313" key="2">
    <source>
        <dbReference type="Ensembl" id="ENSSFOP00015072864.1"/>
    </source>
</evidence>
<gene>
    <name evidence="2" type="primary">ABCA4</name>
</gene>
<dbReference type="Ensembl" id="ENSSFOT00015055920.1">
    <property type="protein sequence ID" value="ENSSFOP00015072864.1"/>
    <property type="gene ID" value="ENSSFOG00015009236.2"/>
</dbReference>
<proteinExistence type="predicted"/>
<dbReference type="GO" id="GO:0140359">
    <property type="term" value="F:ABC-type transporter activity"/>
    <property type="evidence" value="ECO:0007669"/>
    <property type="project" value="InterPro"/>
</dbReference>
<dbReference type="InterPro" id="IPR026082">
    <property type="entry name" value="ABCA"/>
</dbReference>
<keyword evidence="1" id="KW-0472">Membrane</keyword>
<protein>
    <submittedName>
        <fullName evidence="2">ATP-binding cassette, sub-family A (ABC1), member 4a</fullName>
    </submittedName>
</protein>